<evidence type="ECO:0000313" key="4">
    <source>
        <dbReference type="EMBL" id="CAL4760627.1"/>
    </source>
</evidence>
<protein>
    <recommendedName>
        <fullName evidence="2">RNase H type-1 domain-containing protein</fullName>
    </recommendedName>
</protein>
<feature type="region of interest" description="Disordered" evidence="1">
    <location>
        <begin position="277"/>
        <end position="306"/>
    </location>
</feature>
<dbReference type="SUPFAM" id="SSF53098">
    <property type="entry name" value="Ribonuclease H-like"/>
    <property type="match status" value="1"/>
</dbReference>
<evidence type="ECO:0000313" key="5">
    <source>
        <dbReference type="Proteomes" id="UP001152797"/>
    </source>
</evidence>
<evidence type="ECO:0000256" key="1">
    <source>
        <dbReference type="SAM" id="MobiDB-lite"/>
    </source>
</evidence>
<dbReference type="EMBL" id="CAMXCT020000067">
    <property type="protein sequence ID" value="CAL1126690.1"/>
    <property type="molecule type" value="Genomic_DNA"/>
</dbReference>
<feature type="compositionally biased region" description="Polar residues" evidence="1">
    <location>
        <begin position="280"/>
        <end position="304"/>
    </location>
</feature>
<feature type="non-terminal residue" evidence="3">
    <location>
        <position position="1"/>
    </location>
</feature>
<reference evidence="3" key="1">
    <citation type="submission" date="2022-10" db="EMBL/GenBank/DDBJ databases">
        <authorList>
            <person name="Chen Y."/>
            <person name="Dougan E. K."/>
            <person name="Chan C."/>
            <person name="Rhodes N."/>
            <person name="Thang M."/>
        </authorList>
    </citation>
    <scope>NUCLEOTIDE SEQUENCE</scope>
</reference>
<gene>
    <name evidence="3" type="ORF">C1SCF055_LOCUS1833</name>
</gene>
<dbReference type="EMBL" id="CAMXCT010000067">
    <property type="protein sequence ID" value="CAI3973315.1"/>
    <property type="molecule type" value="Genomic_DNA"/>
</dbReference>
<proteinExistence type="predicted"/>
<keyword evidence="5" id="KW-1185">Reference proteome</keyword>
<dbReference type="Pfam" id="PF00075">
    <property type="entry name" value="RNase_H"/>
    <property type="match status" value="1"/>
</dbReference>
<dbReference type="EMBL" id="CAMXCT030000067">
    <property type="protein sequence ID" value="CAL4760627.1"/>
    <property type="molecule type" value="Genomic_DNA"/>
</dbReference>
<dbReference type="InterPro" id="IPR002156">
    <property type="entry name" value="RNaseH_domain"/>
</dbReference>
<organism evidence="3">
    <name type="scientific">Cladocopium goreaui</name>
    <dbReference type="NCBI Taxonomy" id="2562237"/>
    <lineage>
        <taxon>Eukaryota</taxon>
        <taxon>Sar</taxon>
        <taxon>Alveolata</taxon>
        <taxon>Dinophyceae</taxon>
        <taxon>Suessiales</taxon>
        <taxon>Symbiodiniaceae</taxon>
        <taxon>Cladocopium</taxon>
    </lineage>
</organism>
<feature type="compositionally biased region" description="Polar residues" evidence="1">
    <location>
        <begin position="255"/>
        <end position="264"/>
    </location>
</feature>
<comment type="caution">
    <text evidence="3">The sequence shown here is derived from an EMBL/GenBank/DDBJ whole genome shotgun (WGS) entry which is preliminary data.</text>
</comment>
<accession>A0A9P1BIQ1</accession>
<evidence type="ECO:0000313" key="3">
    <source>
        <dbReference type="EMBL" id="CAI3973315.1"/>
    </source>
</evidence>
<feature type="domain" description="RNase H type-1" evidence="2">
    <location>
        <begin position="901"/>
        <end position="1007"/>
    </location>
</feature>
<dbReference type="Gene3D" id="3.30.420.10">
    <property type="entry name" value="Ribonuclease H-like superfamily/Ribonuclease H"/>
    <property type="match status" value="1"/>
</dbReference>
<name>A0A9P1BIQ1_9DINO</name>
<dbReference type="InterPro" id="IPR012337">
    <property type="entry name" value="RNaseH-like_sf"/>
</dbReference>
<dbReference type="OrthoDB" id="418735at2759"/>
<dbReference type="GO" id="GO:0003676">
    <property type="term" value="F:nucleic acid binding"/>
    <property type="evidence" value="ECO:0007669"/>
    <property type="project" value="InterPro"/>
</dbReference>
<dbReference type="InterPro" id="IPR036397">
    <property type="entry name" value="RNaseH_sf"/>
</dbReference>
<sequence>MEITPNEVQICSFTLWKDDFAEGEWKQITQSPVKSAKRILEQDGFKEPFNAPFGRTYHLNQKNCPPNVSTSVQFHAEIHTSNLAKILKRSGFNRLFIVPKDASGRPDPQWRALWLDLPVQQIEQSALPNPSAAGLIKGRRSLGLRVLAKNFETTWKQFFPDQPVPEPIPQGDTWKVQPLPAGMDRKILQAWGTSVNWEIHPLRPVGARAWLVLATEAPPKDILQFNSNPLIIKKLPSRSPHQTVGLVAGPMSKPSKVQTADTSSVKAMSVFRQGDPYSDPWNSWKPTTQNSPSAMASTAQQTGPTAAHLEKHDQQLKDLETAVQKLQVDQQQHTTAVDMKLSEMDAKLQVSHEETKNAFQSFRTDFESTLQKALGQQDQTCTVNAGVRVGEAENPGPSTSERHSISVGLVNPTAILNKHSQLAELHCGILACSETSATKTVQNLMHYHMKAKGYHQVWCPPVPAHLSTQREDGAKRGYVPMDLQKEWKAIVNTRLMQKQQIGDSWSVLACIAISTTWTQILATHDTFPSAYADNCAWRSLSTASNLAALRATVHYTNALQLQIDWRKTWMWSTDSRNKDTWKSQMLQECPPDTDILIVSNARDLGFTMSYNKCHSRATQKGRHEAALQYMIRARQDYLSLDTRGRICGYALSKALWGTESYVVGGSWLKELRSTIAKTLILNKGNSNPYFACSLLTPHVCDPTLYLLQNSIRNLRSWLQQATSEVLQNFFQIASMRAISHTAVWGPAGAMAYNLSRIGWSINKQGILQTDADLAFPLLTCSQKELFRQLDYSWMKHVMQTCIQRHEWKQLPIPDRQATMKLLHDCTAGETRVWCEHITGASMTSEQLKHFTETSSCPLCQMPDSIYHRVLECTATASVRAQFSDHIAILEDLNPVLTTGEVQDHQQIDRAELSAAIWVTQEFEEAVIFSDSQYVIDMFDKLQQIDQIQQAHKLPNFDLLYQWWPTVKKPGLCFRKVKAHALQPQTDSIDETWAKIGNAAADRAAKVALQRLQRCTPMHEDVPDRLSMLTLRTNHVKYIHALQTQRARLFQQEDIQPPIGNSIRNWTDQIQALAQWQPANGWTFHESAEDYERIGASLWGSAYSSALMGWLANVTWSEEVDPLEAGVTWYELCLSFMYATQKGVVVNTGGTGPDFAPLQLEINNSDVDFGRQVFAFERAITTLQTVLGRPIIPSNRTMARSLRILGCAKLKSGFKCRPSFPFQKDIISSLVTHFAAQAQNEETMGAPLVPTLMPTVTWAEDPRDVQQVPEAEMNQSPISNSLFLPEGKQQGSNSQVAARDLPCLATRIIQNRWDTDQ</sequence>
<evidence type="ECO:0000259" key="2">
    <source>
        <dbReference type="Pfam" id="PF00075"/>
    </source>
</evidence>
<dbReference type="GO" id="GO:0004523">
    <property type="term" value="F:RNA-DNA hybrid ribonuclease activity"/>
    <property type="evidence" value="ECO:0007669"/>
    <property type="project" value="InterPro"/>
</dbReference>
<reference evidence="4 5" key="2">
    <citation type="submission" date="2024-05" db="EMBL/GenBank/DDBJ databases">
        <authorList>
            <person name="Chen Y."/>
            <person name="Shah S."/>
            <person name="Dougan E. K."/>
            <person name="Thang M."/>
            <person name="Chan C."/>
        </authorList>
    </citation>
    <scope>NUCLEOTIDE SEQUENCE [LARGE SCALE GENOMIC DNA]</scope>
</reference>
<feature type="region of interest" description="Disordered" evidence="1">
    <location>
        <begin position="245"/>
        <end position="264"/>
    </location>
</feature>
<dbReference type="Proteomes" id="UP001152797">
    <property type="component" value="Unassembled WGS sequence"/>
</dbReference>